<evidence type="ECO:0000313" key="4">
    <source>
        <dbReference type="Proteomes" id="UP000029629"/>
    </source>
</evidence>
<accession>A0A096ALE6</accession>
<evidence type="ECO:0000259" key="2">
    <source>
        <dbReference type="Pfam" id="PF02036"/>
    </source>
</evidence>
<dbReference type="EMBL" id="JRNI01000013">
    <property type="protein sequence ID" value="KGF31502.1"/>
    <property type="molecule type" value="Genomic_DNA"/>
</dbReference>
<dbReference type="Pfam" id="PF02036">
    <property type="entry name" value="SCP2"/>
    <property type="match status" value="1"/>
</dbReference>
<dbReference type="InterPro" id="IPR003033">
    <property type="entry name" value="SCP2_sterol-bd_dom"/>
</dbReference>
<keyword evidence="1" id="KW-0175">Coiled coil</keyword>
<organism evidence="3 4">
    <name type="scientific">Oligella urethralis DNF00040</name>
    <dbReference type="NCBI Taxonomy" id="1401065"/>
    <lineage>
        <taxon>Bacteria</taxon>
        <taxon>Pseudomonadati</taxon>
        <taxon>Pseudomonadota</taxon>
        <taxon>Betaproteobacteria</taxon>
        <taxon>Burkholderiales</taxon>
        <taxon>Alcaligenaceae</taxon>
        <taxon>Oligella</taxon>
    </lineage>
</organism>
<dbReference type="AlphaFoldDB" id="A0A096ALE6"/>
<proteinExistence type="predicted"/>
<sequence>MLSSLFQPKLILVRLFNSLLQQEPWAQERMRQYLGKTVKFQLPLSSLVLSINAHGLVALSEKEAVPNVIVTVKAEDMSALLQELSRAKPGSTPDIKRLMSYVYIEGEAGLANLVSDLARDLRWDRASYLANLIGPVLTSHLLRTERLLLERGQAGVKTLLRVGADSLSYDQEILVASVQFNDLNREIEALEQRLGALESTLAKGQ</sequence>
<protein>
    <recommendedName>
        <fullName evidence="2">SCP2 domain-containing protein</fullName>
    </recommendedName>
</protein>
<evidence type="ECO:0000313" key="3">
    <source>
        <dbReference type="EMBL" id="KGF31502.1"/>
    </source>
</evidence>
<dbReference type="OrthoDB" id="8525483at2"/>
<gene>
    <name evidence="3" type="ORF">HMPREF2130_03125</name>
</gene>
<reference evidence="3 4" key="1">
    <citation type="submission" date="2014-07" db="EMBL/GenBank/DDBJ databases">
        <authorList>
            <person name="McCorrison J."/>
            <person name="Sanka R."/>
            <person name="Torralba M."/>
            <person name="Gillis M."/>
            <person name="Haft D.H."/>
            <person name="Methe B."/>
            <person name="Sutton G."/>
            <person name="Nelson K.E."/>
        </authorList>
    </citation>
    <scope>NUCLEOTIDE SEQUENCE [LARGE SCALE GENOMIC DNA]</scope>
    <source>
        <strain evidence="3 4">DNF00040</strain>
    </source>
</reference>
<dbReference type="eggNOG" id="COG3165">
    <property type="taxonomic scope" value="Bacteria"/>
</dbReference>
<keyword evidence="4" id="KW-1185">Reference proteome</keyword>
<feature type="coiled-coil region" evidence="1">
    <location>
        <begin position="173"/>
        <end position="200"/>
    </location>
</feature>
<name>A0A096ALE6_9BURK</name>
<dbReference type="Proteomes" id="UP000029629">
    <property type="component" value="Unassembled WGS sequence"/>
</dbReference>
<evidence type="ECO:0000256" key="1">
    <source>
        <dbReference type="SAM" id="Coils"/>
    </source>
</evidence>
<comment type="caution">
    <text evidence="3">The sequence shown here is derived from an EMBL/GenBank/DDBJ whole genome shotgun (WGS) entry which is preliminary data.</text>
</comment>
<feature type="domain" description="SCP2" evidence="2">
    <location>
        <begin position="16"/>
        <end position="83"/>
    </location>
</feature>